<dbReference type="Gene3D" id="1.25.40.10">
    <property type="entry name" value="Tetratricopeptide repeat domain"/>
    <property type="match status" value="1"/>
</dbReference>
<dbReference type="AlphaFoldDB" id="A0A1T4R428"/>
<dbReference type="STRING" id="413434.SAMN04488132_110107"/>
<dbReference type="GO" id="GO:0006950">
    <property type="term" value="P:response to stress"/>
    <property type="evidence" value="ECO:0007669"/>
    <property type="project" value="UniProtKB-ARBA"/>
</dbReference>
<reference evidence="2 3" key="1">
    <citation type="submission" date="2017-02" db="EMBL/GenBank/DDBJ databases">
        <authorList>
            <person name="Peterson S.W."/>
        </authorList>
    </citation>
    <scope>NUCLEOTIDE SEQUENCE [LARGE SCALE GENOMIC DNA]</scope>
    <source>
        <strain evidence="2 3">DSM 22335</strain>
    </source>
</reference>
<proteinExistence type="predicted"/>
<dbReference type="SUPFAM" id="SSF48452">
    <property type="entry name" value="TPR-like"/>
    <property type="match status" value="1"/>
</dbReference>
<sequence length="421" mass="47348">MRISLSVLLLFVAGTIAAQGIRFNPPGNWQAQLKLASKQDRLLFVDVYTNWCSPCKEMDRTVFSTQNVGDVYNNGFINIKLDAESGPGPELAKKYGVSSYPTYLFINGKGELIYRASGMFTRSEMIKKAKLAVAEKNNGKPIGEWLKAYPKQKHDTAFMKGYLQKRARLEMESSKEYDEYLRLLPSGARVSPQTIQLILDNTATLPLSSETFLLLWKNYSRIAADTQFTRPLNEQLEMSIRIAAHLMVKKGDTADLRKFLALNSTAPAAAQLPDNLNYEELFYRSNKMKEPYLALVIPQLEKLAAATSNDTTQLFRNELAQDLNNAARFLADHFEDAATLKHGLFLIEKAIALKPDRFPTDFIIWNTYAHVLYKKGDTGKAIGCAQKALDMVSGDNKKYGFTEQLEADLERMKKNAANGKP</sequence>
<dbReference type="InterPro" id="IPR036249">
    <property type="entry name" value="Thioredoxin-like_sf"/>
</dbReference>
<dbReference type="SUPFAM" id="SSF52833">
    <property type="entry name" value="Thioredoxin-like"/>
    <property type="match status" value="1"/>
</dbReference>
<keyword evidence="3" id="KW-1185">Reference proteome</keyword>
<dbReference type="EMBL" id="FUWH01000010">
    <property type="protein sequence ID" value="SKA10401.1"/>
    <property type="molecule type" value="Genomic_DNA"/>
</dbReference>
<dbReference type="PANTHER" id="PTHR32234:SF0">
    <property type="entry name" value="THIOL:DISULFIDE INTERCHANGE PROTEIN DSBD"/>
    <property type="match status" value="1"/>
</dbReference>
<protein>
    <submittedName>
        <fullName evidence="2">Thioredoxin-related protein</fullName>
    </submittedName>
</protein>
<dbReference type="PROSITE" id="PS51352">
    <property type="entry name" value="THIOREDOXIN_2"/>
    <property type="match status" value="1"/>
</dbReference>
<evidence type="ECO:0000313" key="3">
    <source>
        <dbReference type="Proteomes" id="UP000190888"/>
    </source>
</evidence>
<gene>
    <name evidence="2" type="ORF">SAMN04488132_110107</name>
</gene>
<dbReference type="InterPro" id="IPR012336">
    <property type="entry name" value="Thioredoxin-like_fold"/>
</dbReference>
<dbReference type="Gene3D" id="3.40.30.10">
    <property type="entry name" value="Glutaredoxin"/>
    <property type="match status" value="1"/>
</dbReference>
<dbReference type="Pfam" id="PF13098">
    <property type="entry name" value="Thioredoxin_2"/>
    <property type="match status" value="1"/>
</dbReference>
<organism evidence="2 3">
    <name type="scientific">Sediminibacterium ginsengisoli</name>
    <dbReference type="NCBI Taxonomy" id="413434"/>
    <lineage>
        <taxon>Bacteria</taxon>
        <taxon>Pseudomonadati</taxon>
        <taxon>Bacteroidota</taxon>
        <taxon>Chitinophagia</taxon>
        <taxon>Chitinophagales</taxon>
        <taxon>Chitinophagaceae</taxon>
        <taxon>Sediminibacterium</taxon>
    </lineage>
</organism>
<dbReference type="OrthoDB" id="120730at2"/>
<accession>A0A1T4R428</accession>
<dbReference type="GO" id="GO:0015035">
    <property type="term" value="F:protein-disulfide reductase activity"/>
    <property type="evidence" value="ECO:0007669"/>
    <property type="project" value="TreeGrafter"/>
</dbReference>
<dbReference type="Proteomes" id="UP000190888">
    <property type="component" value="Unassembled WGS sequence"/>
</dbReference>
<evidence type="ECO:0000259" key="1">
    <source>
        <dbReference type="PROSITE" id="PS51352"/>
    </source>
</evidence>
<dbReference type="GO" id="GO:0045454">
    <property type="term" value="P:cell redox homeostasis"/>
    <property type="evidence" value="ECO:0007669"/>
    <property type="project" value="TreeGrafter"/>
</dbReference>
<name>A0A1T4R428_9BACT</name>
<dbReference type="RefSeq" id="WP_078832349.1">
    <property type="nucleotide sequence ID" value="NZ_FUWH01000010.1"/>
</dbReference>
<feature type="domain" description="Thioredoxin" evidence="1">
    <location>
        <begin position="12"/>
        <end position="134"/>
    </location>
</feature>
<dbReference type="PANTHER" id="PTHR32234">
    <property type="entry name" value="THIOL:DISULFIDE INTERCHANGE PROTEIN DSBD"/>
    <property type="match status" value="1"/>
</dbReference>
<evidence type="ECO:0000313" key="2">
    <source>
        <dbReference type="EMBL" id="SKA10401.1"/>
    </source>
</evidence>
<dbReference type="InterPro" id="IPR011990">
    <property type="entry name" value="TPR-like_helical_dom_sf"/>
</dbReference>
<dbReference type="InterPro" id="IPR013766">
    <property type="entry name" value="Thioredoxin_domain"/>
</dbReference>